<evidence type="ECO:0000313" key="4">
    <source>
        <dbReference type="Proteomes" id="UP001228504"/>
    </source>
</evidence>
<dbReference type="Gene3D" id="3.50.50.60">
    <property type="entry name" value="FAD/NAD(P)-binding domain"/>
    <property type="match status" value="1"/>
</dbReference>
<dbReference type="Gene3D" id="3.30.9.10">
    <property type="entry name" value="D-Amino Acid Oxidase, subunit A, domain 2"/>
    <property type="match status" value="1"/>
</dbReference>
<proteinExistence type="predicted"/>
<name>A0ABT9UPN3_9FIRM</name>
<dbReference type="EC" id="1.1.5.3" evidence="3"/>
<sequence>MKDVIIIGGGVIGTSIARELSKYELDTILIEKGDDLASGISKANSGIVHSGYNETVGTLKGKLNVIGNKMFDELSKDLDFPFKRNGALILAFNDDEMRKLRELKENGQSLGIEGLEILNKEEALSLEENISNKIVGALYAKTSGIVSPYEMTVALGENANVNGVEFKFEAEVKNIEKVEDSYKVVLDNGEVIEGKIIINAAGINGDYINNMINDYQYKIREVKGEYILFDKVAGKLINKTLFQVPSEISKGVLVTPTVDGNLLIGPNAHKISSKEDFKTTKEGLGEIIDSAKKTAPQLPLKRVITTFVGVRPKLKDDFVIEEVKNSKNFINVIGIDSPGLTAAPAIGVYVKELIEKNNKLVLKDNFIKERKGIIKFDKLGLKEKNELIKVNPNYGKIVCKCELITEGEIIDAINRPLGAKSVDGVKRRTRATMGGCQGVGCLIPISKIIARELNIDLSEVMKNKKGSNAVGYKEV</sequence>
<dbReference type="Pfam" id="PF01266">
    <property type="entry name" value="DAO"/>
    <property type="match status" value="1"/>
</dbReference>
<accession>A0ABT9UPN3</accession>
<gene>
    <name evidence="3" type="ORF">J2S18_000164</name>
</gene>
<dbReference type="Pfam" id="PF04324">
    <property type="entry name" value="Fer2_BFD"/>
    <property type="match status" value="1"/>
</dbReference>
<dbReference type="Gene3D" id="1.10.10.1100">
    <property type="entry name" value="BFD-like [2Fe-2S]-binding domain"/>
    <property type="match status" value="1"/>
</dbReference>
<organism evidence="3 4">
    <name type="scientific">Eubacterium multiforme</name>
    <dbReference type="NCBI Taxonomy" id="83339"/>
    <lineage>
        <taxon>Bacteria</taxon>
        <taxon>Bacillati</taxon>
        <taxon>Bacillota</taxon>
        <taxon>Clostridia</taxon>
        <taxon>Eubacteriales</taxon>
        <taxon>Eubacteriaceae</taxon>
        <taxon>Eubacterium</taxon>
    </lineage>
</organism>
<dbReference type="InterPro" id="IPR036188">
    <property type="entry name" value="FAD/NAD-bd_sf"/>
</dbReference>
<comment type="caution">
    <text evidence="3">The sequence shown here is derived from an EMBL/GenBank/DDBJ whole genome shotgun (WGS) entry which is preliminary data.</text>
</comment>
<feature type="domain" description="FAD dependent oxidoreductase" evidence="1">
    <location>
        <begin position="3"/>
        <end position="352"/>
    </location>
</feature>
<reference evidence="3 4" key="1">
    <citation type="submission" date="2023-07" db="EMBL/GenBank/DDBJ databases">
        <title>Genomic Encyclopedia of Type Strains, Phase IV (KMG-IV): sequencing the most valuable type-strain genomes for metagenomic binning, comparative biology and taxonomic classification.</title>
        <authorList>
            <person name="Goeker M."/>
        </authorList>
    </citation>
    <scope>NUCLEOTIDE SEQUENCE [LARGE SCALE GENOMIC DNA]</scope>
    <source>
        <strain evidence="3 4">DSM 20694</strain>
    </source>
</reference>
<dbReference type="InterPro" id="IPR007419">
    <property type="entry name" value="BFD-like_2Fe2S-bd_dom"/>
</dbReference>
<dbReference type="SUPFAM" id="SSF51905">
    <property type="entry name" value="FAD/NAD(P)-binding domain"/>
    <property type="match status" value="1"/>
</dbReference>
<evidence type="ECO:0000259" key="1">
    <source>
        <dbReference type="Pfam" id="PF01266"/>
    </source>
</evidence>
<dbReference type="InterPro" id="IPR006076">
    <property type="entry name" value="FAD-dep_OxRdtase"/>
</dbReference>
<keyword evidence="3" id="KW-0560">Oxidoreductase</keyword>
<dbReference type="InterPro" id="IPR052745">
    <property type="entry name" value="G3P_Oxidase/Oxidoreductase"/>
</dbReference>
<dbReference type="PANTHER" id="PTHR42720">
    <property type="entry name" value="GLYCEROL-3-PHOSPHATE DEHYDROGENASE"/>
    <property type="match status" value="1"/>
</dbReference>
<dbReference type="SUPFAM" id="SSF54373">
    <property type="entry name" value="FAD-linked reductases, C-terminal domain"/>
    <property type="match status" value="1"/>
</dbReference>
<dbReference type="EMBL" id="JAUSUF010000001">
    <property type="protein sequence ID" value="MDQ0148247.1"/>
    <property type="molecule type" value="Genomic_DNA"/>
</dbReference>
<evidence type="ECO:0000259" key="2">
    <source>
        <dbReference type="Pfam" id="PF04324"/>
    </source>
</evidence>
<dbReference type="Proteomes" id="UP001228504">
    <property type="component" value="Unassembled WGS sequence"/>
</dbReference>
<dbReference type="RefSeq" id="WP_307481962.1">
    <property type="nucleotide sequence ID" value="NZ_JAUSUF010000001.1"/>
</dbReference>
<dbReference type="GO" id="GO:0004368">
    <property type="term" value="F:glycerol-3-phosphate dehydrogenase (quinone) activity"/>
    <property type="evidence" value="ECO:0007669"/>
    <property type="project" value="UniProtKB-EC"/>
</dbReference>
<dbReference type="InterPro" id="IPR041854">
    <property type="entry name" value="BFD-like_2Fe2S-bd_dom_sf"/>
</dbReference>
<dbReference type="CDD" id="cd19946">
    <property type="entry name" value="GlpA-like_Fer2_BFD-like"/>
    <property type="match status" value="1"/>
</dbReference>
<evidence type="ECO:0000313" key="3">
    <source>
        <dbReference type="EMBL" id="MDQ0148247.1"/>
    </source>
</evidence>
<keyword evidence="4" id="KW-1185">Reference proteome</keyword>
<protein>
    <submittedName>
        <fullName evidence="3">Glycerol-3-phosphate dehydrogenase</fullName>
        <ecNumber evidence="3">1.1.5.3</ecNumber>
    </submittedName>
</protein>
<feature type="domain" description="BFD-like [2Fe-2S]-binding" evidence="2">
    <location>
        <begin position="397"/>
        <end position="450"/>
    </location>
</feature>
<dbReference type="PANTHER" id="PTHR42720:SF1">
    <property type="entry name" value="GLYCEROL 3-PHOSPHATE OXIDASE"/>
    <property type="match status" value="1"/>
</dbReference>